<feature type="domain" description="Rab-GAP TBC" evidence="2">
    <location>
        <begin position="3"/>
        <end position="269"/>
    </location>
</feature>
<dbReference type="InterPro" id="IPR000195">
    <property type="entry name" value="Rab-GAP-TBC_dom"/>
</dbReference>
<evidence type="ECO:0000313" key="4">
    <source>
        <dbReference type="Proteomes" id="UP001497392"/>
    </source>
</evidence>
<gene>
    <name evidence="3" type="primary">g3736</name>
    <name evidence="3" type="ORF">VP750_LOCUS3187</name>
</gene>
<accession>A0ABP1FNH2</accession>
<keyword evidence="4" id="KW-1185">Reference proteome</keyword>
<dbReference type="PANTHER" id="PTHR22957:SF507">
    <property type="entry name" value="OS08G0547200 PROTEIN"/>
    <property type="match status" value="1"/>
</dbReference>
<proteinExistence type="predicted"/>
<evidence type="ECO:0000313" key="3">
    <source>
        <dbReference type="EMBL" id="CAL5221528.1"/>
    </source>
</evidence>
<dbReference type="Gene3D" id="1.10.8.270">
    <property type="entry name" value="putative rabgap domain of human tbc1 domain family member 14 like domains"/>
    <property type="match status" value="1"/>
</dbReference>
<name>A0ABP1FNH2_9CHLO</name>
<sequence>MQGCAPELRVEVWPYLLRLDSPSAGREQHAKLRAHFSRSYDALLQRCQELEHALEGTTTRACTGVGVAGQADAAQPLASELALFAEAQRIIVLDAVRTDFSQSGQRPGASSDSSAPALKGGKGLGRVAEEALAAATHMSSADKHAARRLIHLLSAYALHDPETGYCQGMSDLAVPMLLTFEDDAMAFWCYERLMRSMRKNFRHDESGIKEQLTALARIIERANPVLFHHLRHINAADCLFAYRMILVQLRRELPIEQAMTLWEVLWAEDYRHQMDCWTPTHGIGEASAHSLDDRCTWGSSYHGQPSLFLYFIAALVLRHRRRIIDDCRDQDDTLRLFNGMQVDLWSTLRLARSVRQHCTADTTVVKSCLAAAKALNGRA</sequence>
<dbReference type="InterPro" id="IPR035969">
    <property type="entry name" value="Rab-GAP_TBC_sf"/>
</dbReference>
<feature type="region of interest" description="Disordered" evidence="1">
    <location>
        <begin position="102"/>
        <end position="121"/>
    </location>
</feature>
<dbReference type="Gene3D" id="1.10.472.80">
    <property type="entry name" value="Ypt/Rab-GAP domain of gyp1p, domain 3"/>
    <property type="match status" value="1"/>
</dbReference>
<dbReference type="SMART" id="SM00164">
    <property type="entry name" value="TBC"/>
    <property type="match status" value="1"/>
</dbReference>
<evidence type="ECO:0000256" key="1">
    <source>
        <dbReference type="SAM" id="MobiDB-lite"/>
    </source>
</evidence>
<dbReference type="PANTHER" id="PTHR22957">
    <property type="entry name" value="TBC1 DOMAIN FAMILY MEMBER GTPASE-ACTIVATING PROTEIN"/>
    <property type="match status" value="1"/>
</dbReference>
<evidence type="ECO:0000259" key="2">
    <source>
        <dbReference type="PROSITE" id="PS50086"/>
    </source>
</evidence>
<organism evidence="3 4">
    <name type="scientific">Coccomyxa viridis</name>
    <dbReference type="NCBI Taxonomy" id="1274662"/>
    <lineage>
        <taxon>Eukaryota</taxon>
        <taxon>Viridiplantae</taxon>
        <taxon>Chlorophyta</taxon>
        <taxon>core chlorophytes</taxon>
        <taxon>Trebouxiophyceae</taxon>
        <taxon>Trebouxiophyceae incertae sedis</taxon>
        <taxon>Coccomyxaceae</taxon>
        <taxon>Coccomyxa</taxon>
    </lineage>
</organism>
<dbReference type="EMBL" id="CAXHTA020000005">
    <property type="protein sequence ID" value="CAL5221528.1"/>
    <property type="molecule type" value="Genomic_DNA"/>
</dbReference>
<reference evidence="3 4" key="1">
    <citation type="submission" date="2024-06" db="EMBL/GenBank/DDBJ databases">
        <authorList>
            <person name="Kraege A."/>
            <person name="Thomma B."/>
        </authorList>
    </citation>
    <scope>NUCLEOTIDE SEQUENCE [LARGE SCALE GENOMIC DNA]</scope>
</reference>
<dbReference type="Pfam" id="PF00566">
    <property type="entry name" value="RabGAP-TBC"/>
    <property type="match status" value="1"/>
</dbReference>
<comment type="caution">
    <text evidence="3">The sequence shown here is derived from an EMBL/GenBank/DDBJ whole genome shotgun (WGS) entry which is preliminary data.</text>
</comment>
<protein>
    <submittedName>
        <fullName evidence="3">G3736 protein</fullName>
    </submittedName>
</protein>
<dbReference type="PROSITE" id="PS50086">
    <property type="entry name" value="TBC_RABGAP"/>
    <property type="match status" value="1"/>
</dbReference>
<feature type="compositionally biased region" description="Polar residues" evidence="1">
    <location>
        <begin position="102"/>
        <end position="114"/>
    </location>
</feature>
<dbReference type="SUPFAM" id="SSF47923">
    <property type="entry name" value="Ypt/Rab-GAP domain of gyp1p"/>
    <property type="match status" value="2"/>
</dbReference>
<dbReference type="Proteomes" id="UP001497392">
    <property type="component" value="Unassembled WGS sequence"/>
</dbReference>